<evidence type="ECO:0000313" key="1">
    <source>
        <dbReference type="EMBL" id="KAK3699140.1"/>
    </source>
</evidence>
<comment type="caution">
    <text evidence="1">The sequence shown here is derived from an EMBL/GenBank/DDBJ whole genome shotgun (WGS) entry which is preliminary data.</text>
</comment>
<dbReference type="EMBL" id="JAUTXU010000201">
    <property type="protein sequence ID" value="KAK3699140.1"/>
    <property type="molecule type" value="Genomic_DNA"/>
</dbReference>
<keyword evidence="2" id="KW-1185">Reference proteome</keyword>
<sequence length="160" mass="18664">MQDSPLTRKLPAELRNRIYRLVLVQPYGIDVSRIRAPNEPALLATCSQVREEALAVYYSENIFYEFVWSWCQRFNEDSNWLESIGVMRAKLITEYKIHLMNSSMSAQKIRELLTSGHANGVSDIFEQGGLSLKLVEFRRFGLVPFVWVIWRRVRAYGLEC</sequence>
<accession>A0ACC3MNK3</accession>
<gene>
    <name evidence="1" type="ORF">LTR37_016614</name>
</gene>
<name>A0ACC3MNK3_9PEZI</name>
<dbReference type="Proteomes" id="UP001281147">
    <property type="component" value="Unassembled WGS sequence"/>
</dbReference>
<reference evidence="1" key="1">
    <citation type="submission" date="2023-07" db="EMBL/GenBank/DDBJ databases">
        <title>Black Yeasts Isolated from many extreme environments.</title>
        <authorList>
            <person name="Coleine C."/>
            <person name="Stajich J.E."/>
            <person name="Selbmann L."/>
        </authorList>
    </citation>
    <scope>NUCLEOTIDE SEQUENCE</scope>
    <source>
        <strain evidence="1">CCFEE 5714</strain>
    </source>
</reference>
<protein>
    <submittedName>
        <fullName evidence="1">Uncharacterized protein</fullName>
    </submittedName>
</protein>
<evidence type="ECO:0000313" key="2">
    <source>
        <dbReference type="Proteomes" id="UP001281147"/>
    </source>
</evidence>
<proteinExistence type="predicted"/>
<organism evidence="1 2">
    <name type="scientific">Vermiconidia calcicola</name>
    <dbReference type="NCBI Taxonomy" id="1690605"/>
    <lineage>
        <taxon>Eukaryota</taxon>
        <taxon>Fungi</taxon>
        <taxon>Dikarya</taxon>
        <taxon>Ascomycota</taxon>
        <taxon>Pezizomycotina</taxon>
        <taxon>Dothideomycetes</taxon>
        <taxon>Dothideomycetidae</taxon>
        <taxon>Mycosphaerellales</taxon>
        <taxon>Extremaceae</taxon>
        <taxon>Vermiconidia</taxon>
    </lineage>
</organism>